<dbReference type="InterPro" id="IPR014001">
    <property type="entry name" value="Helicase_ATP-bd"/>
</dbReference>
<dbReference type="SUPFAM" id="SSF52540">
    <property type="entry name" value="P-loop containing nucleoside triphosphate hydrolases"/>
    <property type="match status" value="2"/>
</dbReference>
<dbReference type="GO" id="GO:0016787">
    <property type="term" value="F:hydrolase activity"/>
    <property type="evidence" value="ECO:0007669"/>
    <property type="project" value="UniProtKB-KW"/>
</dbReference>
<dbReference type="Gene3D" id="3.40.50.300">
    <property type="entry name" value="P-loop containing nucleotide triphosphate hydrolases"/>
    <property type="match status" value="2"/>
</dbReference>
<evidence type="ECO:0000256" key="3">
    <source>
        <dbReference type="ARBA" id="ARBA00022801"/>
    </source>
</evidence>
<dbReference type="InterPro" id="IPR007502">
    <property type="entry name" value="Helicase-assoc_dom"/>
</dbReference>
<reference evidence="10" key="1">
    <citation type="journal article" date="2019" name="Int. J. Syst. Evol. Microbiol.">
        <title>The Global Catalogue of Microorganisms (GCM) 10K type strain sequencing project: providing services to taxonomists for standard genome sequencing and annotation.</title>
        <authorList>
            <consortium name="The Broad Institute Genomics Platform"/>
            <consortium name="The Broad Institute Genome Sequencing Center for Infectious Disease"/>
            <person name="Wu L."/>
            <person name="Ma J."/>
        </authorList>
    </citation>
    <scope>NUCLEOTIDE SEQUENCE [LARGE SCALE GENOMIC DNA]</scope>
    <source>
        <strain evidence="10">KCTC 52606</strain>
    </source>
</reference>
<feature type="domain" description="Helicase C-terminal" evidence="8">
    <location>
        <begin position="201"/>
        <end position="368"/>
    </location>
</feature>
<protein>
    <recommendedName>
        <fullName evidence="1">RNA helicase</fullName>
        <ecNumber evidence="1">3.6.4.13</ecNumber>
    </recommendedName>
</protein>
<evidence type="ECO:0000259" key="8">
    <source>
        <dbReference type="PROSITE" id="PS51194"/>
    </source>
</evidence>
<dbReference type="InterPro" id="IPR049614">
    <property type="entry name" value="HrpB_DEXH"/>
</dbReference>
<dbReference type="SMART" id="SM00487">
    <property type="entry name" value="DEXDc"/>
    <property type="match status" value="1"/>
</dbReference>
<feature type="domain" description="Helicase ATP-binding" evidence="7">
    <location>
        <begin position="14"/>
        <end position="177"/>
    </location>
</feature>
<proteinExistence type="predicted"/>
<feature type="compositionally biased region" description="Basic and acidic residues" evidence="6">
    <location>
        <begin position="770"/>
        <end position="797"/>
    </location>
</feature>
<dbReference type="PROSITE" id="PS51194">
    <property type="entry name" value="HELICASE_CTER"/>
    <property type="match status" value="1"/>
</dbReference>
<feature type="region of interest" description="Disordered" evidence="6">
    <location>
        <begin position="757"/>
        <end position="807"/>
    </location>
</feature>
<dbReference type="CDD" id="cd17990">
    <property type="entry name" value="DEXHc_HrpB"/>
    <property type="match status" value="1"/>
</dbReference>
<dbReference type="Pfam" id="PF00270">
    <property type="entry name" value="DEAD"/>
    <property type="match status" value="1"/>
</dbReference>
<dbReference type="InterPro" id="IPR010225">
    <property type="entry name" value="HrpB"/>
</dbReference>
<sequence length="807" mass="86972">MTDLPIKAVLPDLLAALRTRNSAVLIAPPGAGKTTSVAPALLGEEWCSGQVILLSPRRVAARAAAERIAEMLGEEVGGTVGYLTRLDSKTSAKTRLLVVTEAIFVARILADQELTGVSAVLFDEAHERHLESDLGLALALESQGVLREDLRLLVMSATLDGARFARLLGENAPVIESEGKAYPLAIRWLGSAPEKRLDEAMASAILTAWREEAGDVLAFLPGVGEIERVRERLGERLPDVPILPLHGQMPPADQRRAIRRDAQGQRRIVLATSIAETSITLDGVSVVVDSGLSRRAQFDVAAGVTHLVTTRASQASAAQRAGRAARQGPGVAYRLWEEAGHAGREAFDPPEMLTSDLAPLVLALAQWGVEDAGSLPWIDPPPAPALAAARERLHALDAIDQAGRITATGRQIASLPMEPWQAAMLLFGAQYGAGRQAARLALLLQERGLGGRGEDLAARLQRWDGDRSGRADAARKLADGWALRAEGLVGRRSGDAPPLGILLAHALPDNLARRRDASGESWLSAGGRGYALDPASPLARAEWLAIGDAQGRAGAARITAAIALETAEVEQWLGHRIERRHTARWNAAEGRVEARLERRLGAITLASGPDPQPDAKAIVDILVDKAVERLGEFLPRSLIARARFAGLEALSLDRLAAEAAEWLAPLFTGRRDLDVPKGALVEALLNRLSWDERQTLDRLAPRDFASPAGTHHPIDYEGDDAPSVEVRVQAVFGLEAHPMIGTTPLLLKLTDPGGKPMQATRDLPGFWRGSWRDVQKDGKGRYPKHRWPDEPWAEKPSLKTKNAFNRT</sequence>
<evidence type="ECO:0000313" key="10">
    <source>
        <dbReference type="Proteomes" id="UP001595378"/>
    </source>
</evidence>
<evidence type="ECO:0000256" key="6">
    <source>
        <dbReference type="SAM" id="MobiDB-lite"/>
    </source>
</evidence>
<organism evidence="9 10">
    <name type="scientific">Alteraurantiacibacter lauratis</name>
    <dbReference type="NCBI Taxonomy" id="2054627"/>
    <lineage>
        <taxon>Bacteria</taxon>
        <taxon>Pseudomonadati</taxon>
        <taxon>Pseudomonadota</taxon>
        <taxon>Alphaproteobacteria</taxon>
        <taxon>Sphingomonadales</taxon>
        <taxon>Erythrobacteraceae</taxon>
        <taxon>Alteraurantiacibacter</taxon>
    </lineage>
</organism>
<dbReference type="Proteomes" id="UP001595378">
    <property type="component" value="Unassembled WGS sequence"/>
</dbReference>
<dbReference type="GO" id="GO:0003724">
    <property type="term" value="F:RNA helicase activity"/>
    <property type="evidence" value="ECO:0007669"/>
    <property type="project" value="UniProtKB-EC"/>
</dbReference>
<evidence type="ECO:0000313" key="9">
    <source>
        <dbReference type="EMBL" id="MFC3101282.1"/>
    </source>
</evidence>
<evidence type="ECO:0000256" key="4">
    <source>
        <dbReference type="ARBA" id="ARBA00022806"/>
    </source>
</evidence>
<dbReference type="PANTHER" id="PTHR43519:SF1">
    <property type="entry name" value="ATP-DEPENDENT RNA HELICASE HRPB"/>
    <property type="match status" value="1"/>
</dbReference>
<dbReference type="CDD" id="cd18791">
    <property type="entry name" value="SF2_C_RHA"/>
    <property type="match status" value="1"/>
</dbReference>
<dbReference type="SMART" id="SM00490">
    <property type="entry name" value="HELICc"/>
    <property type="match status" value="1"/>
</dbReference>
<dbReference type="PANTHER" id="PTHR43519">
    <property type="entry name" value="ATP-DEPENDENT RNA HELICASE HRPB"/>
    <property type="match status" value="1"/>
</dbReference>
<dbReference type="PIRSF" id="PIRSF005496">
    <property type="entry name" value="ATP_hel_hrpB"/>
    <property type="match status" value="1"/>
</dbReference>
<keyword evidence="3 9" id="KW-0378">Hydrolase</keyword>
<evidence type="ECO:0000259" key="7">
    <source>
        <dbReference type="PROSITE" id="PS51192"/>
    </source>
</evidence>
<dbReference type="RefSeq" id="WP_336919502.1">
    <property type="nucleotide sequence ID" value="NZ_JBANRN010000010.1"/>
</dbReference>
<dbReference type="Pfam" id="PF00271">
    <property type="entry name" value="Helicase_C"/>
    <property type="match status" value="1"/>
</dbReference>
<dbReference type="EC" id="3.6.4.13" evidence="1"/>
<dbReference type="InterPro" id="IPR048333">
    <property type="entry name" value="HA2_WH"/>
</dbReference>
<dbReference type="InterPro" id="IPR013689">
    <property type="entry name" value="RNA_helicase_ATP-dep_HrpB_C"/>
</dbReference>
<gene>
    <name evidence="9" type="primary">hrpB</name>
    <name evidence="9" type="ORF">ACFODK_10315</name>
</gene>
<dbReference type="PROSITE" id="PS51192">
    <property type="entry name" value="HELICASE_ATP_BIND_1"/>
    <property type="match status" value="1"/>
</dbReference>
<dbReference type="PROSITE" id="PS00690">
    <property type="entry name" value="DEAH_ATP_HELICASE"/>
    <property type="match status" value="1"/>
</dbReference>
<keyword evidence="5" id="KW-0067">ATP-binding</keyword>
<dbReference type="SMART" id="SM00847">
    <property type="entry name" value="HA2"/>
    <property type="match status" value="1"/>
</dbReference>
<evidence type="ECO:0000256" key="1">
    <source>
        <dbReference type="ARBA" id="ARBA00012552"/>
    </source>
</evidence>
<dbReference type="InterPro" id="IPR001650">
    <property type="entry name" value="Helicase_C-like"/>
</dbReference>
<keyword evidence="2" id="KW-0547">Nucleotide-binding</keyword>
<dbReference type="Gene3D" id="1.20.120.1080">
    <property type="match status" value="1"/>
</dbReference>
<dbReference type="Pfam" id="PF04408">
    <property type="entry name" value="WHD_HA2"/>
    <property type="match status" value="1"/>
</dbReference>
<keyword evidence="4 9" id="KW-0347">Helicase</keyword>
<name>A0ABV7EI43_9SPHN</name>
<dbReference type="Pfam" id="PF08482">
    <property type="entry name" value="HrpB_C"/>
    <property type="match status" value="1"/>
</dbReference>
<dbReference type="InterPro" id="IPR002464">
    <property type="entry name" value="DNA/RNA_helicase_DEAH_CS"/>
</dbReference>
<dbReference type="EMBL" id="JBHRSU010000031">
    <property type="protein sequence ID" value="MFC3101282.1"/>
    <property type="molecule type" value="Genomic_DNA"/>
</dbReference>
<comment type="caution">
    <text evidence="9">The sequence shown here is derived from an EMBL/GenBank/DDBJ whole genome shotgun (WGS) entry which is preliminary data.</text>
</comment>
<dbReference type="InterPro" id="IPR027417">
    <property type="entry name" value="P-loop_NTPase"/>
</dbReference>
<keyword evidence="10" id="KW-1185">Reference proteome</keyword>
<evidence type="ECO:0000256" key="5">
    <source>
        <dbReference type="ARBA" id="ARBA00022840"/>
    </source>
</evidence>
<accession>A0ABV7EI43</accession>
<evidence type="ECO:0000256" key="2">
    <source>
        <dbReference type="ARBA" id="ARBA00022741"/>
    </source>
</evidence>
<dbReference type="InterPro" id="IPR011545">
    <property type="entry name" value="DEAD/DEAH_box_helicase_dom"/>
</dbReference>
<dbReference type="NCBIfam" id="TIGR01970">
    <property type="entry name" value="DEAH_box_HrpB"/>
    <property type="match status" value="1"/>
</dbReference>